<dbReference type="EMBL" id="DS016988">
    <property type="protein sequence ID" value="KMU85424.1"/>
    <property type="molecule type" value="Genomic_DNA"/>
</dbReference>
<keyword evidence="1" id="KW-1133">Transmembrane helix</keyword>
<evidence type="ECO:0000313" key="3">
    <source>
        <dbReference type="Proteomes" id="UP000054563"/>
    </source>
</evidence>
<keyword evidence="1" id="KW-0472">Membrane</keyword>
<dbReference type="VEuPathDB" id="FungiDB:CIHG_03206"/>
<reference evidence="3" key="1">
    <citation type="journal article" date="2010" name="Genome Res.">
        <title>Population genomic sequencing of Coccidioides fungi reveals recent hybridization and transposon control.</title>
        <authorList>
            <person name="Neafsey D.E."/>
            <person name="Barker B.M."/>
            <person name="Sharpton T.J."/>
            <person name="Stajich J.E."/>
            <person name="Park D.J."/>
            <person name="Whiston E."/>
            <person name="Hung C.-Y."/>
            <person name="McMahan C."/>
            <person name="White J."/>
            <person name="Sykes S."/>
            <person name="Heiman D."/>
            <person name="Young S."/>
            <person name="Zeng Q."/>
            <person name="Abouelleil A."/>
            <person name="Aftuck L."/>
            <person name="Bessette D."/>
            <person name="Brown A."/>
            <person name="FitzGerald M."/>
            <person name="Lui A."/>
            <person name="Macdonald J.P."/>
            <person name="Priest M."/>
            <person name="Orbach M.J."/>
            <person name="Galgiani J.N."/>
            <person name="Kirkland T.N."/>
            <person name="Cole G.T."/>
            <person name="Birren B.W."/>
            <person name="Henn M.R."/>
            <person name="Taylor J.W."/>
            <person name="Rounsley S.D."/>
        </authorList>
    </citation>
    <scope>NUCLEOTIDE SEQUENCE [LARGE SCALE GENOMIC DNA]</scope>
    <source>
        <strain evidence="3">H538.4</strain>
    </source>
</reference>
<sequence length="106" mass="12318">MQRFERPKVATSCPSEQPYVNNCRYFEDAQLRERGNVAPRFKIQGPSGRSRYCRRNLTLEDAQAAQGRPIPTVFNFGAISMIFISTCSLYIHMWLRARTKGRTRML</sequence>
<feature type="transmembrane region" description="Helical" evidence="1">
    <location>
        <begin position="73"/>
        <end position="95"/>
    </location>
</feature>
<evidence type="ECO:0000256" key="1">
    <source>
        <dbReference type="SAM" id="Phobius"/>
    </source>
</evidence>
<protein>
    <submittedName>
        <fullName evidence="2">Uncharacterized protein</fullName>
    </submittedName>
</protein>
<gene>
    <name evidence="2" type="ORF">CIHG_03206</name>
</gene>
<proteinExistence type="predicted"/>
<evidence type="ECO:0000313" key="2">
    <source>
        <dbReference type="EMBL" id="KMU85424.1"/>
    </source>
</evidence>
<accession>A0A0J8RN56</accession>
<name>A0A0J8RN56_COCIT</name>
<dbReference type="AlphaFoldDB" id="A0A0J8RN56"/>
<keyword evidence="1" id="KW-0812">Transmembrane</keyword>
<organism evidence="2 3">
    <name type="scientific">Coccidioides immitis H538.4</name>
    <dbReference type="NCBI Taxonomy" id="396776"/>
    <lineage>
        <taxon>Eukaryota</taxon>
        <taxon>Fungi</taxon>
        <taxon>Dikarya</taxon>
        <taxon>Ascomycota</taxon>
        <taxon>Pezizomycotina</taxon>
        <taxon>Eurotiomycetes</taxon>
        <taxon>Eurotiomycetidae</taxon>
        <taxon>Onygenales</taxon>
        <taxon>Onygenaceae</taxon>
        <taxon>Coccidioides</taxon>
    </lineage>
</organism>
<dbReference type="Proteomes" id="UP000054563">
    <property type="component" value="Unassembled WGS sequence"/>
</dbReference>